<dbReference type="KEGG" id="moj:D7D94_00430"/>
<dbReference type="InterPro" id="IPR043777">
    <property type="entry name" value="DUF5719"/>
</dbReference>
<sequence length="458" mass="44690">MSRATASARIVIGAVVSAAAVAAVVGAGAAPWPAVGTAAPSTDVLPAPAEVLLACDGPLLALARSAEDAAGVSAAADAAVVSGDAAGEPLEQGELTLSGVADATAPLFRRSPEGRESVPAAAASSVTARDMDLGGFAASECRAPQMESWIVGGDVATGTTGILLVANPTDANAVVSLDVFGVEGVTTPAGADAIAIPAGAQVPIPLAGIAGGEEAPAVRVTAVGSPVRVTLQSSIVRTLEPGGIDLQPAVAPAATQVVPGVNVTPEASEGENSSGLIRLLSTSDATATVTVLPEGGGVPVRAPEQVALTADQPKSADLGGLPAGRYTVLVDADQPVVAAAWQATGFGPGSDYAWYAAAPPVERATLFAAPDGPNPRVSVYNPGDEAATVAVSGDDGEQSLEVGAHAFASVALPGSGLYTLDPGGSAVHALLGFEGGSVLAALPITQDASTPQPLTVYP</sequence>
<proteinExistence type="predicted"/>
<protein>
    <submittedName>
        <fullName evidence="1">Large extracellular alpha-helical protein</fullName>
    </submittedName>
</protein>
<dbReference type="RefSeq" id="WP_156240719.1">
    <property type="nucleotide sequence ID" value="NZ_BAAAZL010000002.1"/>
</dbReference>
<dbReference type="EMBL" id="CP032550">
    <property type="protein sequence ID" value="QGU26330.1"/>
    <property type="molecule type" value="Genomic_DNA"/>
</dbReference>
<evidence type="ECO:0000313" key="2">
    <source>
        <dbReference type="Proteomes" id="UP000422989"/>
    </source>
</evidence>
<dbReference type="Pfam" id="PF18986">
    <property type="entry name" value="DUF5719"/>
    <property type="match status" value="1"/>
</dbReference>
<dbReference type="AlphaFoldDB" id="A0A6I6E1B7"/>
<accession>A0A6I6E1B7</accession>
<keyword evidence="2" id="KW-1185">Reference proteome</keyword>
<reference evidence="1 2" key="1">
    <citation type="submission" date="2018-09" db="EMBL/GenBank/DDBJ databases">
        <title>Whole genome sequencing of Microbacterium oryzae strain MB-10T.</title>
        <authorList>
            <person name="Das S.K."/>
        </authorList>
    </citation>
    <scope>NUCLEOTIDE SEQUENCE [LARGE SCALE GENOMIC DNA]</scope>
    <source>
        <strain evidence="1 2">MB-10</strain>
    </source>
</reference>
<name>A0A6I6E1B7_9MICO</name>
<dbReference type="OrthoDB" id="3264966at2"/>
<dbReference type="Proteomes" id="UP000422989">
    <property type="component" value="Chromosome"/>
</dbReference>
<organism evidence="1 2">
    <name type="scientific">Microbacterium oryzae</name>
    <dbReference type="NCBI Taxonomy" id="743009"/>
    <lineage>
        <taxon>Bacteria</taxon>
        <taxon>Bacillati</taxon>
        <taxon>Actinomycetota</taxon>
        <taxon>Actinomycetes</taxon>
        <taxon>Micrococcales</taxon>
        <taxon>Microbacteriaceae</taxon>
        <taxon>Microbacterium</taxon>
    </lineage>
</organism>
<gene>
    <name evidence="1" type="ORF">D7D94_00430</name>
</gene>
<evidence type="ECO:0000313" key="1">
    <source>
        <dbReference type="EMBL" id="QGU26330.1"/>
    </source>
</evidence>